<sequence length="362" mass="43309">MNIVHKEIEVSNRQIIAKPDYCCDVIFSKKKYQIKNDEFYKLNLIISKNYKTKRNLDFISNTLNNFKYKIGYKLDNQEIELFNNFKNPIKYRINDDKKEFIEILLPVKVFNKDVIDLIFSCEFEADHKVQKFTSDIKLNTLASDSKDIYQNNLINYYKNYDKYSGKTNTTFNLLNYQLKYIINKFTVNKIYDKLMKFNYAFKVNLDRELNNNSEVNKLINDVMSQQVKNYFTIENLKLNDHVKANKEYKQLPEISVGHDAFYFVNKLETNSDKDLVIENNNQARGFIFNPEFTNKLAFDFKIFNDTFSVQTKVKDIDIIRVNQMKIKNPTVQHYEFSKEFFSSLNLIEDEKLEREIDKYEVE</sequence>
<name>A0ABU0NF35_9MOLU</name>
<evidence type="ECO:0000313" key="1">
    <source>
        <dbReference type="EMBL" id="MDQ0567554.1"/>
    </source>
</evidence>
<comment type="caution">
    <text evidence="1">The sequence shown here is derived from an EMBL/GenBank/DDBJ whole genome shotgun (WGS) entry which is preliminary data.</text>
</comment>
<organism evidence="1 2">
    <name type="scientific">Mycoplasma yeatsii</name>
    <dbReference type="NCBI Taxonomy" id="51365"/>
    <lineage>
        <taxon>Bacteria</taxon>
        <taxon>Bacillati</taxon>
        <taxon>Mycoplasmatota</taxon>
        <taxon>Mollicutes</taxon>
        <taxon>Mycoplasmataceae</taxon>
        <taxon>Mycoplasma</taxon>
    </lineage>
</organism>
<dbReference type="EMBL" id="JAUSWP010000001">
    <property type="protein sequence ID" value="MDQ0567554.1"/>
    <property type="molecule type" value="Genomic_DNA"/>
</dbReference>
<proteinExistence type="predicted"/>
<protein>
    <submittedName>
        <fullName evidence="1">Uncharacterized protein</fullName>
    </submittedName>
</protein>
<keyword evidence="2" id="KW-1185">Reference proteome</keyword>
<dbReference type="Proteomes" id="UP001236620">
    <property type="component" value="Unassembled WGS sequence"/>
</dbReference>
<dbReference type="RefSeq" id="WP_307444154.1">
    <property type="nucleotide sequence ID" value="NZ_JAUSWP010000001.1"/>
</dbReference>
<accession>A0ABU0NF35</accession>
<evidence type="ECO:0000313" key="2">
    <source>
        <dbReference type="Proteomes" id="UP001236620"/>
    </source>
</evidence>
<gene>
    <name evidence="1" type="ORF">J2Z63_000175</name>
</gene>
<reference evidence="1" key="1">
    <citation type="submission" date="2023-07" db="EMBL/GenBank/DDBJ databases">
        <title>Genomic Encyclopedia of Type Strains, Phase IV (KMG-IV): sequencing the most valuable type-strain genomes for metagenomic binning, comparative biology and taxonomic classification.</title>
        <authorList>
            <person name="Goeker M."/>
        </authorList>
    </citation>
    <scope>NUCLEOTIDE SEQUENCE [LARGE SCALE GENOMIC DNA]</scope>
    <source>
        <strain evidence="1">DSM 22019</strain>
    </source>
</reference>